<keyword evidence="6" id="KW-0547">Nucleotide-binding</keyword>
<evidence type="ECO:0000256" key="8">
    <source>
        <dbReference type="ARBA" id="ARBA00022840"/>
    </source>
</evidence>
<protein>
    <recommendedName>
        <fullName evidence="3">histidine kinase</fullName>
        <ecNumber evidence="3">2.7.13.3</ecNumber>
    </recommendedName>
</protein>
<keyword evidence="11" id="KW-1133">Transmembrane helix</keyword>
<evidence type="ECO:0000259" key="12">
    <source>
        <dbReference type="PROSITE" id="PS50109"/>
    </source>
</evidence>
<dbReference type="AlphaFoldDB" id="A0A367ZQ64"/>
<dbReference type="PROSITE" id="PS50109">
    <property type="entry name" value="HIS_KIN"/>
    <property type="match status" value="1"/>
</dbReference>
<evidence type="ECO:0000256" key="4">
    <source>
        <dbReference type="ARBA" id="ARBA00022553"/>
    </source>
</evidence>
<dbReference type="SUPFAM" id="SSF55874">
    <property type="entry name" value="ATPase domain of HSP90 chaperone/DNA topoisomerase II/histidine kinase"/>
    <property type="match status" value="1"/>
</dbReference>
<feature type="transmembrane region" description="Helical" evidence="11">
    <location>
        <begin position="31"/>
        <end position="54"/>
    </location>
</feature>
<evidence type="ECO:0000256" key="3">
    <source>
        <dbReference type="ARBA" id="ARBA00012438"/>
    </source>
</evidence>
<proteinExistence type="predicted"/>
<keyword evidence="8" id="KW-0067">ATP-binding</keyword>
<dbReference type="SUPFAM" id="SSF47384">
    <property type="entry name" value="Homodimeric domain of signal transducing histidine kinase"/>
    <property type="match status" value="1"/>
</dbReference>
<keyword evidence="11" id="KW-0812">Transmembrane</keyword>
<keyword evidence="4" id="KW-0597">Phosphoprotein</keyword>
<dbReference type="Gene3D" id="3.30.565.10">
    <property type="entry name" value="Histidine kinase-like ATPase, C-terminal domain"/>
    <property type="match status" value="1"/>
</dbReference>
<dbReference type="Gene3D" id="1.10.287.130">
    <property type="match status" value="1"/>
</dbReference>
<dbReference type="CDD" id="cd00082">
    <property type="entry name" value="HisKA"/>
    <property type="match status" value="1"/>
</dbReference>
<dbReference type="InterPro" id="IPR036097">
    <property type="entry name" value="HisK_dim/P_sf"/>
</dbReference>
<evidence type="ECO:0000259" key="13">
    <source>
        <dbReference type="PROSITE" id="PS50885"/>
    </source>
</evidence>
<gene>
    <name evidence="14" type="ORF">OZSIB_3435</name>
</gene>
<dbReference type="EMBL" id="QOQW01000007">
    <property type="protein sequence ID" value="RCK80253.1"/>
    <property type="molecule type" value="Genomic_DNA"/>
</dbReference>
<comment type="subcellular location">
    <subcellularLocation>
        <location evidence="2">Membrane</location>
    </subcellularLocation>
</comment>
<dbReference type="GO" id="GO:0000155">
    <property type="term" value="F:phosphorelay sensor kinase activity"/>
    <property type="evidence" value="ECO:0007669"/>
    <property type="project" value="InterPro"/>
</dbReference>
<dbReference type="Pfam" id="PF00512">
    <property type="entry name" value="HisKA"/>
    <property type="match status" value="1"/>
</dbReference>
<dbReference type="Proteomes" id="UP000252355">
    <property type="component" value="Unassembled WGS sequence"/>
</dbReference>
<dbReference type="SMART" id="SM00387">
    <property type="entry name" value="HATPase_c"/>
    <property type="match status" value="1"/>
</dbReference>
<dbReference type="SMART" id="SM00388">
    <property type="entry name" value="HisKA"/>
    <property type="match status" value="1"/>
</dbReference>
<dbReference type="PANTHER" id="PTHR43065:SF10">
    <property type="entry name" value="PEROXIDE STRESS-ACTIVATED HISTIDINE KINASE MAK3"/>
    <property type="match status" value="1"/>
</dbReference>
<keyword evidence="5" id="KW-0808">Transferase</keyword>
<dbReference type="GO" id="GO:0005524">
    <property type="term" value="F:ATP binding"/>
    <property type="evidence" value="ECO:0007669"/>
    <property type="project" value="UniProtKB-KW"/>
</dbReference>
<dbReference type="PANTHER" id="PTHR43065">
    <property type="entry name" value="SENSOR HISTIDINE KINASE"/>
    <property type="match status" value="1"/>
</dbReference>
<dbReference type="EC" id="2.7.13.3" evidence="3"/>
<feature type="domain" description="Histidine kinase" evidence="12">
    <location>
        <begin position="320"/>
        <end position="570"/>
    </location>
</feature>
<keyword evidence="7 14" id="KW-0418">Kinase</keyword>
<evidence type="ECO:0000256" key="7">
    <source>
        <dbReference type="ARBA" id="ARBA00022777"/>
    </source>
</evidence>
<dbReference type="InterPro" id="IPR004358">
    <property type="entry name" value="Sig_transdc_His_kin-like_C"/>
</dbReference>
<dbReference type="Pfam" id="PF02518">
    <property type="entry name" value="HATPase_c"/>
    <property type="match status" value="1"/>
</dbReference>
<dbReference type="InterPro" id="IPR005467">
    <property type="entry name" value="His_kinase_dom"/>
</dbReference>
<dbReference type="GO" id="GO:0016020">
    <property type="term" value="C:membrane"/>
    <property type="evidence" value="ECO:0007669"/>
    <property type="project" value="UniProtKB-SubCell"/>
</dbReference>
<organism evidence="14 15">
    <name type="scientific">Candidatus Ozemobacter sibiricus</name>
    <dbReference type="NCBI Taxonomy" id="2268124"/>
    <lineage>
        <taxon>Bacteria</taxon>
        <taxon>Candidatus Ozemobacteria</taxon>
        <taxon>Candidatus Ozemobacterales</taxon>
        <taxon>Candidatus Ozemobacteraceae</taxon>
        <taxon>Candidatus Ozemobacter</taxon>
    </lineage>
</organism>
<comment type="catalytic activity">
    <reaction evidence="1">
        <text>ATP + protein L-histidine = ADP + protein N-phospho-L-histidine.</text>
        <dbReference type="EC" id="2.7.13.3"/>
    </reaction>
</comment>
<sequence length="570" mass="61531">MGALFRGARVGYHAVMGLPGARWSHLIPRTLFGRAFLSVFGLSLLLVTVVGAWFHHRTFTRLDAEASHRLLLGARLLAGELAAFRSPESQEGQPPASGSAGAGPDPETVNAWLARRFEVGQSMGWIQNVYWVDLREGRARFLASYSVAAAGRATLLPPTLDEIEDLIDQGLNALDAGQPAFPDPFTQASSRRFKIVLWPLLDDDGFLDSVIGLEADLDYLDLAVATRQTTAWAVLLAVPLCALTSYWWARGASRRIDRLLADLERLARRDPVVAEELGIRELDALRRGLVDLGRQVEARDRHLQMVHAEKLQELALLGGAIAHEIRNPLSAIDLHLGLLRRAAAGADGALADACREIQDQVARLQSLVERFLAYTRRVEPRLEPLDLVTVVAEAMGRAARLPPAFVWRWQGTDEMAAPLAPETVDPAAVAPATPGGNQARASGSEAMAGPGRPCGPGWRVRGDPAMLAQVLDNLIANARAARPEGLVIELALERADGRVALSLCDNGPGLPPSVAERLFTPFVTGRPDGHGIGLALSRKLIEAQGGRLSWRPVPPPGQGACFCIELPEVP</sequence>
<feature type="domain" description="HAMP" evidence="13">
    <location>
        <begin position="250"/>
        <end position="301"/>
    </location>
</feature>
<accession>A0A367ZQ64</accession>
<keyword evidence="11" id="KW-0472">Membrane</keyword>
<dbReference type="InterPro" id="IPR003594">
    <property type="entry name" value="HATPase_dom"/>
</dbReference>
<dbReference type="PRINTS" id="PR00344">
    <property type="entry name" value="BCTRLSENSOR"/>
</dbReference>
<feature type="region of interest" description="Disordered" evidence="10">
    <location>
        <begin position="432"/>
        <end position="452"/>
    </location>
</feature>
<dbReference type="InterPro" id="IPR036890">
    <property type="entry name" value="HATPase_C_sf"/>
</dbReference>
<name>A0A367ZQ64_9BACT</name>
<keyword evidence="9" id="KW-0902">Two-component regulatory system</keyword>
<evidence type="ECO:0000256" key="10">
    <source>
        <dbReference type="SAM" id="MobiDB-lite"/>
    </source>
</evidence>
<evidence type="ECO:0000313" key="15">
    <source>
        <dbReference type="Proteomes" id="UP000252355"/>
    </source>
</evidence>
<evidence type="ECO:0000313" key="14">
    <source>
        <dbReference type="EMBL" id="RCK80253.1"/>
    </source>
</evidence>
<evidence type="ECO:0000256" key="2">
    <source>
        <dbReference type="ARBA" id="ARBA00004370"/>
    </source>
</evidence>
<evidence type="ECO:0000256" key="5">
    <source>
        <dbReference type="ARBA" id="ARBA00022679"/>
    </source>
</evidence>
<evidence type="ECO:0000256" key="6">
    <source>
        <dbReference type="ARBA" id="ARBA00022741"/>
    </source>
</evidence>
<dbReference type="InterPro" id="IPR003660">
    <property type="entry name" value="HAMP_dom"/>
</dbReference>
<evidence type="ECO:0000256" key="11">
    <source>
        <dbReference type="SAM" id="Phobius"/>
    </source>
</evidence>
<evidence type="ECO:0000256" key="1">
    <source>
        <dbReference type="ARBA" id="ARBA00000085"/>
    </source>
</evidence>
<evidence type="ECO:0000256" key="9">
    <source>
        <dbReference type="ARBA" id="ARBA00023012"/>
    </source>
</evidence>
<reference evidence="14 15" key="1">
    <citation type="submission" date="2018-05" db="EMBL/GenBank/DDBJ databases">
        <title>A metagenomic window into the 2 km-deep terrestrial subsurface aquifer revealed taxonomically and functionally diverse microbial community comprising novel uncultured bacterial lineages.</title>
        <authorList>
            <person name="Kadnikov V.V."/>
            <person name="Mardanov A.V."/>
            <person name="Beletsky A.V."/>
            <person name="Banks D."/>
            <person name="Pimenov N.V."/>
            <person name="Frank Y.A."/>
            <person name="Karnachuk O.V."/>
            <person name="Ravin N.V."/>
        </authorList>
    </citation>
    <scope>NUCLEOTIDE SEQUENCE [LARGE SCALE GENOMIC DNA]</scope>
    <source>
        <strain evidence="14">BY5</strain>
    </source>
</reference>
<dbReference type="InterPro" id="IPR003661">
    <property type="entry name" value="HisK_dim/P_dom"/>
</dbReference>
<comment type="caution">
    <text evidence="14">The sequence shown here is derived from an EMBL/GenBank/DDBJ whole genome shotgun (WGS) entry which is preliminary data.</text>
</comment>
<dbReference type="PROSITE" id="PS50885">
    <property type="entry name" value="HAMP"/>
    <property type="match status" value="1"/>
</dbReference>